<dbReference type="Gene3D" id="3.90.1150.10">
    <property type="entry name" value="Aspartate Aminotransferase, domain 1"/>
    <property type="match status" value="1"/>
</dbReference>
<dbReference type="InterPro" id="IPR000192">
    <property type="entry name" value="Aminotrans_V_dom"/>
</dbReference>
<proteinExistence type="inferred from homology"/>
<evidence type="ECO:0000313" key="11">
    <source>
        <dbReference type="Proteomes" id="UP000000637"/>
    </source>
</evidence>
<evidence type="ECO:0000256" key="6">
    <source>
        <dbReference type="ARBA" id="ARBA00023004"/>
    </source>
</evidence>
<dbReference type="GO" id="GO:0008483">
    <property type="term" value="F:transaminase activity"/>
    <property type="evidence" value="ECO:0007669"/>
    <property type="project" value="UniProtKB-KW"/>
</dbReference>
<comment type="catalytic activity">
    <reaction evidence="8">
        <text>(sulfur carrier)-H + L-cysteine = (sulfur carrier)-SH + L-alanine</text>
        <dbReference type="Rhea" id="RHEA:43892"/>
        <dbReference type="Rhea" id="RHEA-COMP:14737"/>
        <dbReference type="Rhea" id="RHEA-COMP:14739"/>
        <dbReference type="ChEBI" id="CHEBI:29917"/>
        <dbReference type="ChEBI" id="CHEBI:35235"/>
        <dbReference type="ChEBI" id="CHEBI:57972"/>
        <dbReference type="ChEBI" id="CHEBI:64428"/>
        <dbReference type="EC" id="2.8.1.7"/>
    </reaction>
</comment>
<evidence type="ECO:0000256" key="3">
    <source>
        <dbReference type="ARBA" id="ARBA00022679"/>
    </source>
</evidence>
<evidence type="ECO:0000256" key="2">
    <source>
        <dbReference type="ARBA" id="ARBA00006490"/>
    </source>
</evidence>
<comment type="similarity">
    <text evidence="2">Belongs to the class-V pyridoxal-phosphate-dependent aminotransferase family. NifS/IscS subfamily.</text>
</comment>
<keyword evidence="4" id="KW-0479">Metal-binding</keyword>
<dbReference type="EMBL" id="CP000474">
    <property type="protein sequence ID" value="ABM07142.1"/>
    <property type="molecule type" value="Genomic_DNA"/>
</dbReference>
<dbReference type="AlphaFoldDB" id="A1R4E5"/>
<dbReference type="PANTHER" id="PTHR11601">
    <property type="entry name" value="CYSTEINE DESULFURYLASE FAMILY MEMBER"/>
    <property type="match status" value="1"/>
</dbReference>
<accession>A1R4E5</accession>
<protein>
    <submittedName>
        <fullName evidence="10">Aminotransferase, class V protein</fullName>
    </submittedName>
</protein>
<organism evidence="10 11">
    <name type="scientific">Paenarthrobacter aurescens (strain TC1)</name>
    <dbReference type="NCBI Taxonomy" id="290340"/>
    <lineage>
        <taxon>Bacteria</taxon>
        <taxon>Bacillati</taxon>
        <taxon>Actinomycetota</taxon>
        <taxon>Actinomycetes</taxon>
        <taxon>Micrococcales</taxon>
        <taxon>Micrococcaceae</taxon>
        <taxon>Paenarthrobacter</taxon>
    </lineage>
</organism>
<dbReference type="PANTHER" id="PTHR11601:SF34">
    <property type="entry name" value="CYSTEINE DESULFURASE"/>
    <property type="match status" value="1"/>
</dbReference>
<evidence type="ECO:0000259" key="9">
    <source>
        <dbReference type="Pfam" id="PF00266"/>
    </source>
</evidence>
<dbReference type="InterPro" id="IPR015422">
    <property type="entry name" value="PyrdxlP-dep_Trfase_small"/>
</dbReference>
<keyword evidence="3" id="KW-0808">Transferase</keyword>
<reference evidence="10 11" key="1">
    <citation type="journal article" date="2006" name="PLoS Genet.">
        <title>Secrets of soil survival revealed by the genome sequence of Arthrobacter aurescens TC1.</title>
        <authorList>
            <person name="Mongodin E.F."/>
            <person name="Shapir N."/>
            <person name="Daugherty S.C."/>
            <person name="DeBoy R.T."/>
            <person name="Emerson J.B."/>
            <person name="Shvartzbeyn A."/>
            <person name="Radune D."/>
            <person name="Vamathevan J."/>
            <person name="Riggs F."/>
            <person name="Grinberg V."/>
            <person name="Khouri H."/>
            <person name="Wackett L.P."/>
            <person name="Nelson K.E."/>
            <person name="Sadowsky M.J."/>
        </authorList>
    </citation>
    <scope>NUCLEOTIDE SEQUENCE [LARGE SCALE GENOMIC DNA]</scope>
    <source>
        <strain evidence="10 11">TC1</strain>
    </source>
</reference>
<gene>
    <name evidence="10" type="ordered locus">AAur_1325</name>
</gene>
<feature type="domain" description="Aminotransferase class V" evidence="9">
    <location>
        <begin position="5"/>
        <end position="309"/>
    </location>
</feature>
<evidence type="ECO:0000256" key="8">
    <source>
        <dbReference type="ARBA" id="ARBA00050776"/>
    </source>
</evidence>
<dbReference type="GO" id="GO:0051536">
    <property type="term" value="F:iron-sulfur cluster binding"/>
    <property type="evidence" value="ECO:0007669"/>
    <property type="project" value="UniProtKB-KW"/>
</dbReference>
<keyword evidence="5" id="KW-0663">Pyridoxal phosphate</keyword>
<keyword evidence="7" id="KW-0411">Iron-sulfur</keyword>
<evidence type="ECO:0000256" key="4">
    <source>
        <dbReference type="ARBA" id="ARBA00022723"/>
    </source>
</evidence>
<keyword evidence="11" id="KW-1185">Reference proteome</keyword>
<dbReference type="InterPro" id="IPR015421">
    <property type="entry name" value="PyrdxlP-dep_Trfase_major"/>
</dbReference>
<dbReference type="InterPro" id="IPR016454">
    <property type="entry name" value="Cysteine_dSase"/>
</dbReference>
<dbReference type="InterPro" id="IPR015424">
    <property type="entry name" value="PyrdxlP-dep_Trfase"/>
</dbReference>
<dbReference type="Gene3D" id="3.40.640.10">
    <property type="entry name" value="Type I PLP-dependent aspartate aminotransferase-like (Major domain)"/>
    <property type="match status" value="1"/>
</dbReference>
<dbReference type="PIRSF" id="PIRSF005572">
    <property type="entry name" value="NifS"/>
    <property type="match status" value="1"/>
</dbReference>
<keyword evidence="6" id="KW-0408">Iron</keyword>
<dbReference type="HOGENOM" id="CLU_003433_0_0_11"/>
<dbReference type="Pfam" id="PF00266">
    <property type="entry name" value="Aminotran_5"/>
    <property type="match status" value="1"/>
</dbReference>
<evidence type="ECO:0000256" key="5">
    <source>
        <dbReference type="ARBA" id="ARBA00022898"/>
    </source>
</evidence>
<keyword evidence="10" id="KW-0032">Aminotransferase</keyword>
<dbReference type="Proteomes" id="UP000000637">
    <property type="component" value="Chromosome"/>
</dbReference>
<evidence type="ECO:0000256" key="1">
    <source>
        <dbReference type="ARBA" id="ARBA00001933"/>
    </source>
</evidence>
<evidence type="ECO:0000313" key="10">
    <source>
        <dbReference type="EMBL" id="ABM07142.1"/>
    </source>
</evidence>
<dbReference type="KEGG" id="aau:AAur_1325"/>
<evidence type="ECO:0000256" key="7">
    <source>
        <dbReference type="ARBA" id="ARBA00023014"/>
    </source>
</evidence>
<dbReference type="GO" id="GO:0031071">
    <property type="term" value="F:cysteine desulfurase activity"/>
    <property type="evidence" value="ECO:0007669"/>
    <property type="project" value="UniProtKB-EC"/>
</dbReference>
<comment type="cofactor">
    <cofactor evidence="1">
        <name>pyridoxal 5'-phosphate</name>
        <dbReference type="ChEBI" id="CHEBI:597326"/>
    </cofactor>
</comment>
<name>A1R4E5_PAEAT</name>
<dbReference type="GO" id="GO:0046872">
    <property type="term" value="F:metal ion binding"/>
    <property type="evidence" value="ECO:0007669"/>
    <property type="project" value="UniProtKB-KW"/>
</dbReference>
<dbReference type="STRING" id="290340.AAur_1325"/>
<sequence>MVRLLGCRPRELFFTSGATEANNWVISMVPASPEHHIVTTSIEHKSMLDACRAFQRGGGDLTVLPVDNNGFVSPGDVERAIKPTTRLVSVMAANNEIGSVQPITDIAAVTAGAGVPLHSDATQAIGYLIEDLTEFPADLISFSSHKLYGPKGIGALYISDKFQTSNKGVPSLLHGGGQEGGKRPGTQNLPAIVGFAKALELSRSGLTAERSRVIQLKNMFLDLLRSHHPDIVANSPEKLCLPNCLNIRIPGMDAGELMSAVPQVAISAGSACNSNDQQPSHVLIAIGLSADEARSSLRIGFGRATTPEEASDAAMAISAAVSRMRAS</sequence>
<dbReference type="SUPFAM" id="SSF53383">
    <property type="entry name" value="PLP-dependent transferases"/>
    <property type="match status" value="1"/>
</dbReference>
<dbReference type="eggNOG" id="COG1104">
    <property type="taxonomic scope" value="Bacteria"/>
</dbReference>